<name>A0A0K1Q890_9BACT</name>
<dbReference type="AlphaFoldDB" id="A0A0K1Q890"/>
<organism evidence="1 2">
    <name type="scientific">Labilithrix luteola</name>
    <dbReference type="NCBI Taxonomy" id="1391654"/>
    <lineage>
        <taxon>Bacteria</taxon>
        <taxon>Pseudomonadati</taxon>
        <taxon>Myxococcota</taxon>
        <taxon>Polyangia</taxon>
        <taxon>Polyangiales</taxon>
        <taxon>Labilitrichaceae</taxon>
        <taxon>Labilithrix</taxon>
    </lineage>
</organism>
<dbReference type="STRING" id="1391654.AKJ09_08535"/>
<evidence type="ECO:0000313" key="1">
    <source>
        <dbReference type="EMBL" id="AKV01872.1"/>
    </source>
</evidence>
<sequence>MLALAGCGYRPVHGGGGPSERLHVVLAVSKVTDAVASDEVLVGVREELARRAALAPGDGYPRCEVEILRADESSEGIAATPNADGRLLPDSRATRVGLVARAWVVPSSGADRQRDTGDMRAFETVAVASSAQGSAFQQDDALRAAGRRLGHSLGARLLGFPASTQD</sequence>
<protein>
    <submittedName>
        <fullName evidence="1">Uncharacterized protein</fullName>
    </submittedName>
</protein>
<evidence type="ECO:0000313" key="2">
    <source>
        <dbReference type="Proteomes" id="UP000064967"/>
    </source>
</evidence>
<gene>
    <name evidence="1" type="ORF">AKJ09_08535</name>
</gene>
<accession>A0A0K1Q890</accession>
<dbReference type="EMBL" id="CP012333">
    <property type="protein sequence ID" value="AKV01872.1"/>
    <property type="molecule type" value="Genomic_DNA"/>
</dbReference>
<keyword evidence="2" id="KW-1185">Reference proteome</keyword>
<dbReference type="RefSeq" id="WP_146652888.1">
    <property type="nucleotide sequence ID" value="NZ_CP012333.1"/>
</dbReference>
<reference evidence="1 2" key="1">
    <citation type="submission" date="2015-08" db="EMBL/GenBank/DDBJ databases">
        <authorList>
            <person name="Babu N.S."/>
            <person name="Beckwith C.J."/>
            <person name="Beseler K.G."/>
            <person name="Brison A."/>
            <person name="Carone J.V."/>
            <person name="Caskin T.P."/>
            <person name="Diamond M."/>
            <person name="Durham M.E."/>
            <person name="Foxe J.M."/>
            <person name="Go M."/>
            <person name="Henderson B.A."/>
            <person name="Jones I.B."/>
            <person name="McGettigan J.A."/>
            <person name="Micheletti S.J."/>
            <person name="Nasrallah M.E."/>
            <person name="Ortiz D."/>
            <person name="Piller C.R."/>
            <person name="Privatt S.R."/>
            <person name="Schneider S.L."/>
            <person name="Sharp S."/>
            <person name="Smith T.C."/>
            <person name="Stanton J.D."/>
            <person name="Ullery H.E."/>
            <person name="Wilson R.J."/>
            <person name="Serrano M.G."/>
            <person name="Buck G."/>
            <person name="Lee V."/>
            <person name="Wang Y."/>
            <person name="Carvalho R."/>
            <person name="Voegtly L."/>
            <person name="Shi R."/>
            <person name="Duckworth R."/>
            <person name="Johnson A."/>
            <person name="Loviza R."/>
            <person name="Walstead R."/>
            <person name="Shah Z."/>
            <person name="Kiflezghi M."/>
            <person name="Wade K."/>
            <person name="Ball S.L."/>
            <person name="Bradley K.W."/>
            <person name="Asai D.J."/>
            <person name="Bowman C.A."/>
            <person name="Russell D.A."/>
            <person name="Pope W.H."/>
            <person name="Jacobs-Sera D."/>
            <person name="Hendrix R.W."/>
            <person name="Hatfull G.F."/>
        </authorList>
    </citation>
    <scope>NUCLEOTIDE SEQUENCE [LARGE SCALE GENOMIC DNA]</scope>
    <source>
        <strain evidence="1 2">DSM 27648</strain>
    </source>
</reference>
<proteinExistence type="predicted"/>
<dbReference type="KEGG" id="llu:AKJ09_08535"/>
<dbReference type="Proteomes" id="UP000064967">
    <property type="component" value="Chromosome"/>
</dbReference>